<evidence type="ECO:0008006" key="3">
    <source>
        <dbReference type="Google" id="ProtNLM"/>
    </source>
</evidence>
<organism evidence="1 2">
    <name type="scientific">Floridaenema evergladense BLCC-F167</name>
    <dbReference type="NCBI Taxonomy" id="3153639"/>
    <lineage>
        <taxon>Bacteria</taxon>
        <taxon>Bacillati</taxon>
        <taxon>Cyanobacteriota</taxon>
        <taxon>Cyanophyceae</taxon>
        <taxon>Oscillatoriophycideae</taxon>
        <taxon>Aerosakkonematales</taxon>
        <taxon>Aerosakkonemataceae</taxon>
        <taxon>Floridanema</taxon>
        <taxon>Floridanema evergladense</taxon>
    </lineage>
</organism>
<evidence type="ECO:0000313" key="1">
    <source>
        <dbReference type="EMBL" id="MFB2835324.1"/>
    </source>
</evidence>
<keyword evidence="2" id="KW-1185">Reference proteome</keyword>
<proteinExistence type="predicted"/>
<dbReference type="RefSeq" id="WP_413277738.1">
    <property type="nucleotide sequence ID" value="NZ_JBHFNT010000104.1"/>
</dbReference>
<reference evidence="1 2" key="1">
    <citation type="submission" date="2024-09" db="EMBL/GenBank/DDBJ databases">
        <title>Floridaenema gen nov. (Aerosakkonemataceae, Aerosakkonematales ord. nov., Cyanobacteria) from benthic tropical and subtropical fresh waters, with the description of four new species.</title>
        <authorList>
            <person name="Moretto J.A."/>
            <person name="Berthold D.E."/>
            <person name="Lefler F.W."/>
            <person name="Huang I.-S."/>
            <person name="Laughinghouse H. IV."/>
        </authorList>
    </citation>
    <scope>NUCLEOTIDE SEQUENCE [LARGE SCALE GENOMIC DNA]</scope>
    <source>
        <strain evidence="1 2">BLCC-F167</strain>
    </source>
</reference>
<name>A0ABV4WJS7_9CYAN</name>
<gene>
    <name evidence="1" type="ORF">ACE1CA_12405</name>
</gene>
<comment type="caution">
    <text evidence="1">The sequence shown here is derived from an EMBL/GenBank/DDBJ whole genome shotgun (WGS) entry which is preliminary data.</text>
</comment>
<accession>A0ABV4WJS7</accession>
<dbReference type="EMBL" id="JBHFNT010000104">
    <property type="protein sequence ID" value="MFB2835324.1"/>
    <property type="molecule type" value="Genomic_DNA"/>
</dbReference>
<sequence>MTNSNGNSIDQRIVEIHARIDGMDRDFTNRASIILDEVLVQQQQMEALTGQVDQLTDQVRYLTIQVDRVNSRVDQLVDRVDQLVQIQEITQSHVSQLAVTMVQFAQNAEADRTQMREMQGQIREIQIDIRGMQTENQRILRHLFGEGNNN</sequence>
<dbReference type="Gene3D" id="1.20.5.340">
    <property type="match status" value="1"/>
</dbReference>
<dbReference type="Proteomes" id="UP001576780">
    <property type="component" value="Unassembled WGS sequence"/>
</dbReference>
<protein>
    <recommendedName>
        <fullName evidence="3">t-SNARE coiled-coil homology domain-containing protein</fullName>
    </recommendedName>
</protein>
<evidence type="ECO:0000313" key="2">
    <source>
        <dbReference type="Proteomes" id="UP001576780"/>
    </source>
</evidence>